<keyword evidence="2" id="KW-0521">NADP</keyword>
<dbReference type="Gene3D" id="3.40.50.720">
    <property type="entry name" value="NAD(P)-binding Rossmann-like Domain"/>
    <property type="match status" value="1"/>
</dbReference>
<organism evidence="4 5">
    <name type="scientific">Jiangella alkaliphila</name>
    <dbReference type="NCBI Taxonomy" id="419479"/>
    <lineage>
        <taxon>Bacteria</taxon>
        <taxon>Bacillati</taxon>
        <taxon>Actinomycetota</taxon>
        <taxon>Actinomycetes</taxon>
        <taxon>Jiangellales</taxon>
        <taxon>Jiangellaceae</taxon>
        <taxon>Jiangella</taxon>
    </lineage>
</organism>
<dbReference type="OrthoDB" id="9803892at2"/>
<dbReference type="CDD" id="cd05254">
    <property type="entry name" value="dTDP_HR_like_SDR_e"/>
    <property type="match status" value="1"/>
</dbReference>
<reference evidence="5" key="1">
    <citation type="submission" date="2016-10" db="EMBL/GenBank/DDBJ databases">
        <authorList>
            <person name="Varghese N."/>
            <person name="Submissions S."/>
        </authorList>
    </citation>
    <scope>NUCLEOTIDE SEQUENCE [LARGE SCALE GENOMIC DNA]</scope>
    <source>
        <strain evidence="5">DSM 45079</strain>
    </source>
</reference>
<dbReference type="NCBIfam" id="TIGR01214">
    <property type="entry name" value="rmlD"/>
    <property type="match status" value="1"/>
</dbReference>
<dbReference type="GO" id="GO:0019305">
    <property type="term" value="P:dTDP-rhamnose biosynthetic process"/>
    <property type="evidence" value="ECO:0007669"/>
    <property type="project" value="UniProtKB-UniPathway"/>
</dbReference>
<dbReference type="EC" id="1.1.1.133" evidence="2"/>
<comment type="similarity">
    <text evidence="1 2">Belongs to the dTDP-4-dehydrorhamnose reductase family.</text>
</comment>
<dbReference type="UniPathway" id="UPA00124"/>
<dbReference type="AlphaFoldDB" id="A0A1H2J1Z6"/>
<dbReference type="RefSeq" id="WP_046769363.1">
    <property type="nucleotide sequence ID" value="NZ_KQ061232.1"/>
</dbReference>
<evidence type="ECO:0000313" key="5">
    <source>
        <dbReference type="Proteomes" id="UP000182977"/>
    </source>
</evidence>
<comment type="function">
    <text evidence="2">Catalyzes the reduction of dTDP-6-deoxy-L-lyxo-4-hexulose to yield dTDP-L-rhamnose.</text>
</comment>
<comment type="pathway">
    <text evidence="2">Carbohydrate biosynthesis; dTDP-L-rhamnose biosynthesis.</text>
</comment>
<dbReference type="GO" id="GO:0008831">
    <property type="term" value="F:dTDP-4-dehydrorhamnose reductase activity"/>
    <property type="evidence" value="ECO:0007669"/>
    <property type="project" value="UniProtKB-EC"/>
</dbReference>
<dbReference type="EMBL" id="LT629791">
    <property type="protein sequence ID" value="SDU50078.1"/>
    <property type="molecule type" value="Genomic_DNA"/>
</dbReference>
<dbReference type="Pfam" id="PF04321">
    <property type="entry name" value="RmlD_sub_bind"/>
    <property type="match status" value="1"/>
</dbReference>
<dbReference type="Proteomes" id="UP000182977">
    <property type="component" value="Chromosome I"/>
</dbReference>
<dbReference type="InterPro" id="IPR005913">
    <property type="entry name" value="dTDP_dehydrorham_reduct"/>
</dbReference>
<accession>A0A1H2J1Z6</accession>
<sequence length="293" mass="31405">MATWLVTGADGMLGRDLVIMLRAVRERVIPVTRAVLDLTDEHAVEAAASTVARIGARGGAIVVNLDGWLDVDAAEVDEAGARAVNTVGTANLAHACARAEMRLIHVSTSYVFDGDAAEPYAEDAPVRPATVFGQTMAEGERAVLETLPEAGIVLRTGWLYGEFGRNFVKTITARAAEQEFCEVIDDQWGQPTWAMDVADRIVDLGRASGVSGVLHAVNSGSTTWYGLARAVFAELGLDEERVRPVSAGQLPRIVARPAHPVLSQERWTQFGLAPLRPWREALAEAAPSVLGVE</sequence>
<dbReference type="Gene3D" id="3.90.25.10">
    <property type="entry name" value="UDP-galactose 4-epimerase, domain 1"/>
    <property type="match status" value="1"/>
</dbReference>
<dbReference type="InterPro" id="IPR036291">
    <property type="entry name" value="NAD(P)-bd_dom_sf"/>
</dbReference>
<keyword evidence="2" id="KW-0560">Oxidoreductase</keyword>
<dbReference type="GO" id="GO:0005829">
    <property type="term" value="C:cytosol"/>
    <property type="evidence" value="ECO:0007669"/>
    <property type="project" value="TreeGrafter"/>
</dbReference>
<dbReference type="InterPro" id="IPR029903">
    <property type="entry name" value="RmlD-like-bd"/>
</dbReference>
<dbReference type="STRING" id="419479.SAMN04488563_2196"/>
<evidence type="ECO:0000259" key="3">
    <source>
        <dbReference type="Pfam" id="PF04321"/>
    </source>
</evidence>
<gene>
    <name evidence="4" type="ORF">SAMN04488563_2196</name>
</gene>
<dbReference type="PANTHER" id="PTHR10491">
    <property type="entry name" value="DTDP-4-DEHYDRORHAMNOSE REDUCTASE"/>
    <property type="match status" value="1"/>
</dbReference>
<dbReference type="SUPFAM" id="SSF51735">
    <property type="entry name" value="NAD(P)-binding Rossmann-fold domains"/>
    <property type="match status" value="1"/>
</dbReference>
<proteinExistence type="inferred from homology"/>
<evidence type="ECO:0000256" key="2">
    <source>
        <dbReference type="RuleBase" id="RU364082"/>
    </source>
</evidence>
<feature type="domain" description="RmlD-like substrate binding" evidence="3">
    <location>
        <begin position="5"/>
        <end position="286"/>
    </location>
</feature>
<protein>
    <recommendedName>
        <fullName evidence="2">dTDP-4-dehydrorhamnose reductase</fullName>
        <ecNumber evidence="2">1.1.1.133</ecNumber>
    </recommendedName>
</protein>
<dbReference type="PANTHER" id="PTHR10491:SF4">
    <property type="entry name" value="METHIONINE ADENOSYLTRANSFERASE 2 SUBUNIT BETA"/>
    <property type="match status" value="1"/>
</dbReference>
<evidence type="ECO:0000313" key="4">
    <source>
        <dbReference type="EMBL" id="SDU50078.1"/>
    </source>
</evidence>
<name>A0A1H2J1Z6_9ACTN</name>
<evidence type="ECO:0000256" key="1">
    <source>
        <dbReference type="ARBA" id="ARBA00010944"/>
    </source>
</evidence>
<keyword evidence="5" id="KW-1185">Reference proteome</keyword>